<sequence>MDEIDFNVTIVGLGLMGGSYACALRELNPKKIYAVDKDEKALKLGEELGIIDKGFKDPKIPLSESDLVVICVYPKVIKKFIKDNINNFKKGAILTDVTGIKSDFVEEINKVLREDMDFVFGHPMAGREFSGVKYASKDIFKDANYIITPNDRNKKENIELLENLVKKMGFSSVKKITPELHDKVIGFTSQLPHVIAVSLVNSDNLEIDTGKFTGDSYRDLTRIARINTKLWTELFIGNKKNLVSEIEEFQKNIQELKTAIINDDVKGLCEILDTACKKREEMCE</sequence>
<dbReference type="Proteomes" id="UP000030012">
    <property type="component" value="Unassembled WGS sequence"/>
</dbReference>
<dbReference type="OrthoDB" id="9802008at2"/>
<dbReference type="InterPro" id="IPR008927">
    <property type="entry name" value="6-PGluconate_DH-like_C_sf"/>
</dbReference>
<comment type="caution">
    <text evidence="5">The sequence shown here is derived from an EMBL/GenBank/DDBJ whole genome shotgun (WGS) entry which is preliminary data.</text>
</comment>
<organism evidence="5 6">
    <name type="scientific">Clostridium novyi A str. 4552</name>
    <dbReference type="NCBI Taxonomy" id="1444289"/>
    <lineage>
        <taxon>Bacteria</taxon>
        <taxon>Bacillati</taxon>
        <taxon>Bacillota</taxon>
        <taxon>Clostridia</taxon>
        <taxon>Eubacteriales</taxon>
        <taxon>Clostridiaceae</taxon>
        <taxon>Clostridium</taxon>
    </lineage>
</organism>
<dbReference type="AlphaFoldDB" id="A0A0A0IFS3"/>
<gene>
    <name evidence="5" type="ORF">Z968_00350</name>
</gene>
<dbReference type="PANTHER" id="PTHR21363:SF0">
    <property type="entry name" value="PREPHENATE DEHYDROGENASE [NADP(+)]"/>
    <property type="match status" value="1"/>
</dbReference>
<evidence type="ECO:0000256" key="1">
    <source>
        <dbReference type="ARBA" id="ARBA00007964"/>
    </source>
</evidence>
<reference evidence="5 6" key="1">
    <citation type="submission" date="2014-01" db="EMBL/GenBank/DDBJ databases">
        <title>Plasmidome dynamics in the species complex Clostridium novyi sensu lato converts strains of independent lineages into distinctly different pathogens.</title>
        <authorList>
            <person name="Skarin H."/>
            <person name="Segerman B."/>
        </authorList>
    </citation>
    <scope>NUCLEOTIDE SEQUENCE [LARGE SCALE GENOMIC DNA]</scope>
    <source>
        <strain evidence="5 6">4552</strain>
    </source>
</reference>
<dbReference type="Gene3D" id="3.40.50.720">
    <property type="entry name" value="NAD(P)-binding Rossmann-like Domain"/>
    <property type="match status" value="1"/>
</dbReference>
<feature type="domain" description="Prephenate/arogenate dehydrogenase" evidence="4">
    <location>
        <begin position="6"/>
        <end position="284"/>
    </location>
</feature>
<dbReference type="PANTHER" id="PTHR21363">
    <property type="entry name" value="PREPHENATE DEHYDROGENASE"/>
    <property type="match status" value="1"/>
</dbReference>
<dbReference type="FunFam" id="3.40.50.720:FF:000208">
    <property type="entry name" value="Prephenate dehydrogenase"/>
    <property type="match status" value="1"/>
</dbReference>
<keyword evidence="2" id="KW-0560">Oxidoreductase</keyword>
<dbReference type="InterPro" id="IPR046826">
    <property type="entry name" value="PDH_N"/>
</dbReference>
<dbReference type="GO" id="GO:0004665">
    <property type="term" value="F:prephenate dehydrogenase (NADP+) activity"/>
    <property type="evidence" value="ECO:0007669"/>
    <property type="project" value="InterPro"/>
</dbReference>
<accession>A0A0A0IFS3</accession>
<proteinExistence type="inferred from homology"/>
<evidence type="ECO:0000256" key="2">
    <source>
        <dbReference type="ARBA" id="ARBA00023002"/>
    </source>
</evidence>
<evidence type="ECO:0000313" key="6">
    <source>
        <dbReference type="Proteomes" id="UP000030012"/>
    </source>
</evidence>
<dbReference type="Pfam" id="PF02153">
    <property type="entry name" value="PDH_N"/>
    <property type="match status" value="1"/>
</dbReference>
<dbReference type="GO" id="GO:0006571">
    <property type="term" value="P:tyrosine biosynthetic process"/>
    <property type="evidence" value="ECO:0007669"/>
    <property type="project" value="InterPro"/>
</dbReference>
<evidence type="ECO:0000259" key="4">
    <source>
        <dbReference type="PROSITE" id="PS51176"/>
    </source>
</evidence>
<dbReference type="GO" id="GO:0008977">
    <property type="term" value="F:prephenate dehydrogenase (NAD+) activity"/>
    <property type="evidence" value="ECO:0007669"/>
    <property type="project" value="InterPro"/>
</dbReference>
<dbReference type="InterPro" id="IPR046825">
    <property type="entry name" value="PDH_C"/>
</dbReference>
<dbReference type="PROSITE" id="PS51176">
    <property type="entry name" value="PDH_ADH"/>
    <property type="match status" value="1"/>
</dbReference>
<comment type="similarity">
    <text evidence="1">Belongs to the prephenate/arogenate dehydrogenase family.</text>
</comment>
<evidence type="ECO:0000256" key="3">
    <source>
        <dbReference type="ARBA" id="ARBA00029440"/>
    </source>
</evidence>
<dbReference type="Gene3D" id="1.10.3660.10">
    <property type="entry name" value="6-phosphogluconate dehydrogenase C-terminal like domain"/>
    <property type="match status" value="1"/>
</dbReference>
<dbReference type="InterPro" id="IPR003099">
    <property type="entry name" value="Prephen_DH"/>
</dbReference>
<evidence type="ECO:0000313" key="5">
    <source>
        <dbReference type="EMBL" id="KGM98435.1"/>
    </source>
</evidence>
<dbReference type="InterPro" id="IPR050812">
    <property type="entry name" value="Preph/Arog_dehydrog"/>
</dbReference>
<dbReference type="SUPFAM" id="SSF48179">
    <property type="entry name" value="6-phosphogluconate dehydrogenase C-terminal domain-like"/>
    <property type="match status" value="1"/>
</dbReference>
<dbReference type="InterPro" id="IPR036291">
    <property type="entry name" value="NAD(P)-bd_dom_sf"/>
</dbReference>
<comment type="pathway">
    <text evidence="3">Amino-acid biosynthesis.</text>
</comment>
<name>A0A0A0IFS3_CLONO</name>
<dbReference type="Pfam" id="PF20463">
    <property type="entry name" value="PDH_C"/>
    <property type="match status" value="1"/>
</dbReference>
<dbReference type="GO" id="GO:0070403">
    <property type="term" value="F:NAD+ binding"/>
    <property type="evidence" value="ECO:0007669"/>
    <property type="project" value="InterPro"/>
</dbReference>
<dbReference type="EMBL" id="JENJ01000001">
    <property type="protein sequence ID" value="KGM98435.1"/>
    <property type="molecule type" value="Genomic_DNA"/>
</dbReference>
<dbReference type="RefSeq" id="WP_039251799.1">
    <property type="nucleotide sequence ID" value="NZ_JENJ01000001.1"/>
</dbReference>
<dbReference type="SUPFAM" id="SSF51735">
    <property type="entry name" value="NAD(P)-binding Rossmann-fold domains"/>
    <property type="match status" value="1"/>
</dbReference>
<protein>
    <submittedName>
        <fullName evidence="5">Prephenate dehydrogenase</fullName>
    </submittedName>
</protein>